<name>A0A2K3P2G5_TRIPR</name>
<sequence length="609" mass="67667">CLVKHWIEARYDSLSDHASLILAVKRALRVSSSLGGNHGADVPSFEKGASAFSFTDVQEMDALVSTFSVFEMNEAGPLVLAWAVFLYLLTTLPGKEGNNELIDIDHIGYVRQAFDAGSLHYCLEILQCDILKDYDGPVSGYRSVLRTFISAFIASYEVNLQPEDNNSTLILDIICKIYRGEESLCIQFWDKGSLIDGPIRSLLCNLESEFPLRTVELVRLLSSLCEGTWPAECVYTFLDSSVGISSLFEISSDLLADDVYHIFEAQQAVPVPGIEGLFVPSGTRGRVLKVVGEKTALVRWEYSPSGVYVLLLHLAQDMYLNNKEEVFYTLDLLSRLVSFNTAVCFAMMDISNSMQFHAISPTNEQAEKNVWVVEMICSLVKSLPQNSYGAALMSMGVKILGIMLICSPSNVTAVTLNANLFDITLQTAVFSVSNNGLSSGSWMLSGKLARMLLIDCEQNSNDYPLAISVLDFTIQLVETGVENDVLLALIIFSCQYVLVNHEYWKYRIKHIRWKITLKVLELMKKCIISMPYGKLGEIIHNVLFSDSSIHNALFHIACTTAHALEKLHASRFFDPMEIEGLQLAIGSVLDILSEMTTKLSKVQSKAVNL</sequence>
<dbReference type="EMBL" id="ASHM01003176">
    <property type="protein sequence ID" value="PNY09482.1"/>
    <property type="molecule type" value="Genomic_DNA"/>
</dbReference>
<evidence type="ECO:0000313" key="2">
    <source>
        <dbReference type="Proteomes" id="UP000236291"/>
    </source>
</evidence>
<organism evidence="1 2">
    <name type="scientific">Trifolium pratense</name>
    <name type="common">Red clover</name>
    <dbReference type="NCBI Taxonomy" id="57577"/>
    <lineage>
        <taxon>Eukaryota</taxon>
        <taxon>Viridiplantae</taxon>
        <taxon>Streptophyta</taxon>
        <taxon>Embryophyta</taxon>
        <taxon>Tracheophyta</taxon>
        <taxon>Spermatophyta</taxon>
        <taxon>Magnoliopsida</taxon>
        <taxon>eudicotyledons</taxon>
        <taxon>Gunneridae</taxon>
        <taxon>Pentapetalae</taxon>
        <taxon>rosids</taxon>
        <taxon>fabids</taxon>
        <taxon>Fabales</taxon>
        <taxon>Fabaceae</taxon>
        <taxon>Papilionoideae</taxon>
        <taxon>50 kb inversion clade</taxon>
        <taxon>NPAAA clade</taxon>
        <taxon>Hologalegina</taxon>
        <taxon>IRL clade</taxon>
        <taxon>Trifolieae</taxon>
        <taxon>Trifolium</taxon>
    </lineage>
</organism>
<dbReference type="GO" id="GO:0006606">
    <property type="term" value="P:protein import into nucleus"/>
    <property type="evidence" value="ECO:0007669"/>
    <property type="project" value="TreeGrafter"/>
</dbReference>
<dbReference type="GO" id="GO:0017056">
    <property type="term" value="F:structural constituent of nuclear pore"/>
    <property type="evidence" value="ECO:0007669"/>
    <property type="project" value="InterPro"/>
</dbReference>
<accession>A0A2K3P2G5</accession>
<dbReference type="InterPro" id="IPR044840">
    <property type="entry name" value="Nup188"/>
</dbReference>
<comment type="caution">
    <text evidence="1">The sequence shown here is derived from an EMBL/GenBank/DDBJ whole genome shotgun (WGS) entry which is preliminary data.</text>
</comment>
<dbReference type="GO" id="GO:0044611">
    <property type="term" value="C:nuclear pore inner ring"/>
    <property type="evidence" value="ECO:0007669"/>
    <property type="project" value="TreeGrafter"/>
</dbReference>
<gene>
    <name evidence="1" type="ORF">L195_g006034</name>
</gene>
<dbReference type="GO" id="GO:0006405">
    <property type="term" value="P:RNA export from nucleus"/>
    <property type="evidence" value="ECO:0007669"/>
    <property type="project" value="TreeGrafter"/>
</dbReference>
<feature type="non-terminal residue" evidence="1">
    <location>
        <position position="1"/>
    </location>
</feature>
<dbReference type="AlphaFoldDB" id="A0A2K3P2G5"/>
<evidence type="ECO:0008006" key="3">
    <source>
        <dbReference type="Google" id="ProtNLM"/>
    </source>
</evidence>
<protein>
    <recommendedName>
        <fullName evidence="3">Nucleoporin</fullName>
    </recommendedName>
</protein>
<proteinExistence type="predicted"/>
<dbReference type="STRING" id="57577.A0A2K3P2G5"/>
<dbReference type="PANTHER" id="PTHR31431">
    <property type="entry name" value="NUCLEOPORIN NUP188 HOMOLOG"/>
    <property type="match status" value="1"/>
</dbReference>
<reference evidence="1 2" key="2">
    <citation type="journal article" date="2017" name="Front. Plant Sci.">
        <title>Gene Classification and Mining of Molecular Markers Useful in Red Clover (Trifolium pratense) Breeding.</title>
        <authorList>
            <person name="Istvanek J."/>
            <person name="Dluhosova J."/>
            <person name="Dluhos P."/>
            <person name="Patkova L."/>
            <person name="Nedelnik J."/>
            <person name="Repkova J."/>
        </authorList>
    </citation>
    <scope>NUCLEOTIDE SEQUENCE [LARGE SCALE GENOMIC DNA]</scope>
    <source>
        <strain evidence="2">cv. Tatra</strain>
        <tissue evidence="1">Young leaves</tissue>
    </source>
</reference>
<evidence type="ECO:0000313" key="1">
    <source>
        <dbReference type="EMBL" id="PNY09482.1"/>
    </source>
</evidence>
<dbReference type="PANTHER" id="PTHR31431:SF1">
    <property type="entry name" value="NUCLEOPORIN NUP188"/>
    <property type="match status" value="1"/>
</dbReference>
<reference evidence="1 2" key="1">
    <citation type="journal article" date="2014" name="Am. J. Bot.">
        <title>Genome assembly and annotation for red clover (Trifolium pratense; Fabaceae).</title>
        <authorList>
            <person name="Istvanek J."/>
            <person name="Jaros M."/>
            <person name="Krenek A."/>
            <person name="Repkova J."/>
        </authorList>
    </citation>
    <scope>NUCLEOTIDE SEQUENCE [LARGE SCALE GENOMIC DNA]</scope>
    <source>
        <strain evidence="2">cv. Tatra</strain>
        <tissue evidence="1">Young leaves</tissue>
    </source>
</reference>
<dbReference type="ExpressionAtlas" id="A0A2K3P2G5">
    <property type="expression patterns" value="baseline"/>
</dbReference>
<dbReference type="Proteomes" id="UP000236291">
    <property type="component" value="Unassembled WGS sequence"/>
</dbReference>